<feature type="region of interest" description="Disordered" evidence="6">
    <location>
        <begin position="664"/>
        <end position="751"/>
    </location>
</feature>
<dbReference type="Pfam" id="PF09359">
    <property type="entry name" value="VTC"/>
    <property type="match status" value="1"/>
</dbReference>
<feature type="compositionally biased region" description="Gly residues" evidence="6">
    <location>
        <begin position="733"/>
        <end position="745"/>
    </location>
</feature>
<feature type="transmembrane region" description="Helical" evidence="7">
    <location>
        <begin position="795"/>
        <end position="814"/>
    </location>
</feature>
<dbReference type="Pfam" id="PF03105">
    <property type="entry name" value="SPX"/>
    <property type="match status" value="1"/>
</dbReference>
<feature type="compositionally biased region" description="Basic and acidic residues" evidence="6">
    <location>
        <begin position="692"/>
        <end position="703"/>
    </location>
</feature>
<dbReference type="GO" id="GO:0005774">
    <property type="term" value="C:vacuolar membrane"/>
    <property type="evidence" value="ECO:0007669"/>
    <property type="project" value="UniProtKB-SubCell"/>
</dbReference>
<gene>
    <name evidence="9" type="ORF">Vbra_2882</name>
</gene>
<dbReference type="PANTHER" id="PTHR46140:SF1">
    <property type="entry name" value="VACUOLAR TRANSPORTER CHAPERONE COMPLEX SUBUNIT 4-RELATED"/>
    <property type="match status" value="1"/>
</dbReference>
<feature type="compositionally biased region" description="Acidic residues" evidence="6">
    <location>
        <begin position="960"/>
        <end position="969"/>
    </location>
</feature>
<dbReference type="Pfam" id="PF02656">
    <property type="entry name" value="DUF202"/>
    <property type="match status" value="1"/>
</dbReference>
<proteinExistence type="predicted"/>
<dbReference type="OMA" id="NEHYNEH"/>
<dbReference type="InterPro" id="IPR051572">
    <property type="entry name" value="VTC_Complex_Subunit"/>
</dbReference>
<dbReference type="CDD" id="cd14447">
    <property type="entry name" value="SPX"/>
    <property type="match status" value="1"/>
</dbReference>
<evidence type="ECO:0000313" key="9">
    <source>
        <dbReference type="EMBL" id="CEL99174.1"/>
    </source>
</evidence>
<evidence type="ECO:0000256" key="7">
    <source>
        <dbReference type="SAM" id="Phobius"/>
    </source>
</evidence>
<dbReference type="InterPro" id="IPR042267">
    <property type="entry name" value="VTC_sf"/>
</dbReference>
<feature type="compositionally biased region" description="Low complexity" evidence="6">
    <location>
        <begin position="610"/>
        <end position="627"/>
    </location>
</feature>
<keyword evidence="3 7" id="KW-0812">Transmembrane</keyword>
<feature type="region of interest" description="Disordered" evidence="6">
    <location>
        <begin position="610"/>
        <end position="652"/>
    </location>
</feature>
<evidence type="ECO:0000256" key="1">
    <source>
        <dbReference type="ARBA" id="ARBA00004128"/>
    </source>
</evidence>
<feature type="region of interest" description="Disordered" evidence="6">
    <location>
        <begin position="552"/>
        <end position="575"/>
    </location>
</feature>
<dbReference type="OrthoDB" id="2243669at2759"/>
<name>A0A0G4EP22_VITBC</name>
<accession>A0A0G4EP22</accession>
<evidence type="ECO:0000256" key="2">
    <source>
        <dbReference type="ARBA" id="ARBA00022554"/>
    </source>
</evidence>
<keyword evidence="5 7" id="KW-0472">Membrane</keyword>
<feature type="compositionally biased region" description="Low complexity" evidence="6">
    <location>
        <begin position="664"/>
        <end position="679"/>
    </location>
</feature>
<evidence type="ECO:0000256" key="3">
    <source>
        <dbReference type="ARBA" id="ARBA00022692"/>
    </source>
</evidence>
<dbReference type="InterPro" id="IPR003807">
    <property type="entry name" value="DUF202"/>
</dbReference>
<evidence type="ECO:0000256" key="4">
    <source>
        <dbReference type="ARBA" id="ARBA00022989"/>
    </source>
</evidence>
<dbReference type="InterPro" id="IPR018966">
    <property type="entry name" value="VTC_domain"/>
</dbReference>
<protein>
    <recommendedName>
        <fullName evidence="8">SPX domain-containing protein</fullName>
    </recommendedName>
</protein>
<keyword evidence="10" id="KW-1185">Reference proteome</keyword>
<comment type="subcellular location">
    <subcellularLocation>
        <location evidence="1">Vacuole membrane</location>
        <topology evidence="1">Multi-pass membrane protein</topology>
    </subcellularLocation>
</comment>
<dbReference type="VEuPathDB" id="CryptoDB:Vbra_2882"/>
<dbReference type="EMBL" id="CDMY01000275">
    <property type="protein sequence ID" value="CEL99174.1"/>
    <property type="molecule type" value="Genomic_DNA"/>
</dbReference>
<dbReference type="PROSITE" id="PS51382">
    <property type="entry name" value="SPX"/>
    <property type="match status" value="1"/>
</dbReference>
<dbReference type="STRING" id="1169540.A0A0G4EP22"/>
<keyword evidence="2" id="KW-0926">Vacuole</keyword>
<dbReference type="Proteomes" id="UP000041254">
    <property type="component" value="Unassembled WGS sequence"/>
</dbReference>
<dbReference type="GO" id="GO:0006799">
    <property type="term" value="P:polyphosphate biosynthetic process"/>
    <property type="evidence" value="ECO:0007669"/>
    <property type="project" value="UniProtKB-ARBA"/>
</dbReference>
<evidence type="ECO:0000259" key="8">
    <source>
        <dbReference type="PROSITE" id="PS51382"/>
    </source>
</evidence>
<dbReference type="Gene3D" id="3.20.100.30">
    <property type="entry name" value="VTC, catalytic tunnel domain"/>
    <property type="match status" value="1"/>
</dbReference>
<organism evidence="9 10">
    <name type="scientific">Vitrella brassicaformis (strain CCMP3155)</name>
    <dbReference type="NCBI Taxonomy" id="1169540"/>
    <lineage>
        <taxon>Eukaryota</taxon>
        <taxon>Sar</taxon>
        <taxon>Alveolata</taxon>
        <taxon>Colpodellida</taxon>
        <taxon>Vitrellaceae</taxon>
        <taxon>Vitrella</taxon>
    </lineage>
</organism>
<feature type="domain" description="SPX" evidence="8">
    <location>
        <begin position="1"/>
        <end position="171"/>
    </location>
</feature>
<feature type="compositionally biased region" description="Acidic residues" evidence="6">
    <location>
        <begin position="553"/>
        <end position="564"/>
    </location>
</feature>
<dbReference type="AlphaFoldDB" id="A0A0G4EP22"/>
<feature type="region of interest" description="Disordered" evidence="6">
    <location>
        <begin position="949"/>
        <end position="969"/>
    </location>
</feature>
<feature type="transmembrane region" description="Helical" evidence="7">
    <location>
        <begin position="835"/>
        <end position="854"/>
    </location>
</feature>
<dbReference type="InParanoid" id="A0A0G4EP22"/>
<feature type="compositionally biased region" description="Basic and acidic residues" evidence="6">
    <location>
        <begin position="889"/>
        <end position="913"/>
    </location>
</feature>
<keyword evidence="4 7" id="KW-1133">Transmembrane helix</keyword>
<dbReference type="PhylomeDB" id="A0A0G4EP22"/>
<dbReference type="InterPro" id="IPR004331">
    <property type="entry name" value="SPX_dom"/>
</dbReference>
<evidence type="ECO:0000313" key="10">
    <source>
        <dbReference type="Proteomes" id="UP000041254"/>
    </source>
</evidence>
<reference evidence="9 10" key="1">
    <citation type="submission" date="2014-11" db="EMBL/GenBank/DDBJ databases">
        <authorList>
            <person name="Zhu J."/>
            <person name="Qi W."/>
            <person name="Song R."/>
        </authorList>
    </citation>
    <scope>NUCLEOTIDE SEQUENCE [LARGE SCALE GENOMIC DNA]</scope>
</reference>
<feature type="transmembrane region" description="Helical" evidence="7">
    <location>
        <begin position="769"/>
        <end position="789"/>
    </location>
</feature>
<dbReference type="PANTHER" id="PTHR46140">
    <property type="entry name" value="VACUOLAR TRANSPORTER CHAPERONE 1-RELATED"/>
    <property type="match status" value="1"/>
</dbReference>
<sequence>MKFAKRLQELAEPKYRQFYISYKELKKAIKLITGSDVSSYTIKEVTESFGNIRALGGSIYRPPESRFQDLLNHELDKINKFAGITATAIVGSLRQALKDIRQLMDQHQSGEPPDPSHFIHELESIENAIDSQAEEIVILDAYKSLNFTGFRKITKKYDKNNRSAAASWFMSRLTKEQFMLIDFDYLLSILSVCYSELRRLHAMEASESDPQSRGVSGTVGASAFGEPVGENEIRSVKYWINAESMRVKVKIIKHVPLLAQGGKKLEYPSIQHEVLNPLTQPLQTAFVQPGADLRSFTSYIYFDNETLDSYYEVLDQRQDGRGQPTQIIRFQWQGENDNQPDKDIAMVLQNPFEPAHDALEWPEKVTHEESGLPRCATVKQRHIKSILDGTFDMDAWLGRKRELGMSDVNLTLKKQHIDNIIARLRDKKAKPMVRATFHRSSFRGEHGNIFINLDEEVRFMNEDVPAKDAANWVRASTEARASEEIVGLNFAVLDVSIRGRDGTEWEWLSELTGMAYVTEVWGFSCFIHSMAFLHSKQLGTGRYPHWFKHAVQEEDDREEHESEEQGPSARPTLVEHPQHQVDVIGVGESARLMHENTSFHEMADHINRFASGDRGGASASASGVAHADQSPEALMARPLPPPPPRSVDVGGELSEPLLRGERAAFPPKAARPAAATAAAAGGGGEQRPPRRPTRERDARELHSPARSRWCPDFWTRRRPRIEGRPGGPPGPGGPGVGGGGGGGPRGVPTPQQAAVRVEPKVFFANERTFLQWMNVAVLLSTISITILNLGTSTSFIAGLIMAPVGIFFIIYSYSVYVRRARALERKEPLNYNDQLGPTVLVVTLVVALSAILYVNVTAHLKEAGDFPPLAHTPKHQVKHENHPVAPPPKEAESASAHDEHKNHDKKDKGDKGDNSTSLVQAFGPLRSGVFDKQGDGGVMRETVFRRRMNMNRPAAAAEPGQDEQPVEFV</sequence>
<evidence type="ECO:0000256" key="6">
    <source>
        <dbReference type="SAM" id="MobiDB-lite"/>
    </source>
</evidence>
<evidence type="ECO:0000256" key="5">
    <source>
        <dbReference type="ARBA" id="ARBA00023136"/>
    </source>
</evidence>
<feature type="region of interest" description="Disordered" evidence="6">
    <location>
        <begin position="867"/>
        <end position="935"/>
    </location>
</feature>